<keyword evidence="2" id="KW-1185">Reference proteome</keyword>
<evidence type="ECO:0000313" key="1">
    <source>
        <dbReference type="EMBL" id="MCP2353049.1"/>
    </source>
</evidence>
<sequence>MMNPDVAAALNTRLPFVGSIELLAYVTAFCNVHK</sequence>
<accession>A0A9X2JYE6</accession>
<proteinExistence type="predicted"/>
<dbReference type="AlphaFoldDB" id="A0A9X2JYE6"/>
<protein>
    <submittedName>
        <fullName evidence="1">Uncharacterized protein</fullName>
    </submittedName>
</protein>
<organism evidence="1 2">
    <name type="scientific">Nonomuraea thailandensis</name>
    <dbReference type="NCBI Taxonomy" id="1188745"/>
    <lineage>
        <taxon>Bacteria</taxon>
        <taxon>Bacillati</taxon>
        <taxon>Actinomycetota</taxon>
        <taxon>Actinomycetes</taxon>
        <taxon>Streptosporangiales</taxon>
        <taxon>Streptosporangiaceae</taxon>
        <taxon>Nonomuraea</taxon>
    </lineage>
</organism>
<comment type="caution">
    <text evidence="1">The sequence shown here is derived from an EMBL/GenBank/DDBJ whole genome shotgun (WGS) entry which is preliminary data.</text>
</comment>
<dbReference type="Proteomes" id="UP001139648">
    <property type="component" value="Unassembled WGS sequence"/>
</dbReference>
<dbReference type="EMBL" id="JAMZEB010000001">
    <property type="protein sequence ID" value="MCP2353049.1"/>
    <property type="molecule type" value="Genomic_DNA"/>
</dbReference>
<evidence type="ECO:0000313" key="2">
    <source>
        <dbReference type="Proteomes" id="UP001139648"/>
    </source>
</evidence>
<reference evidence="1" key="1">
    <citation type="submission" date="2022-06" db="EMBL/GenBank/DDBJ databases">
        <title>Sequencing the genomes of 1000 actinobacteria strains.</title>
        <authorList>
            <person name="Klenk H.-P."/>
        </authorList>
    </citation>
    <scope>NUCLEOTIDE SEQUENCE</scope>
    <source>
        <strain evidence="1">DSM 46694</strain>
    </source>
</reference>
<gene>
    <name evidence="1" type="ORF">HD597_000069</name>
</gene>
<name>A0A9X2JYE6_9ACTN</name>